<evidence type="ECO:0000256" key="5">
    <source>
        <dbReference type="ARBA" id="ARBA00022840"/>
    </source>
</evidence>
<dbReference type="UniPathway" id="UPA00326"/>
<evidence type="ECO:0000256" key="9">
    <source>
        <dbReference type="RuleBase" id="RU003410"/>
    </source>
</evidence>
<evidence type="ECO:0000256" key="1">
    <source>
        <dbReference type="ARBA" id="ARBA00010406"/>
    </source>
</evidence>
<dbReference type="Proteomes" id="UP000203768">
    <property type="component" value="Segment"/>
</dbReference>
<sequence>MHSNSTINKNKLYVIKRNGRSELIHMDKITRKLQRLSYGLNKEFIDHAAITVRVVKMLYPGVTTEDLDMHAAAETASMAFVHDDYAILAGRIMVDNLHKKVEGDLVSVTNRLYEHNLVSKELNDIVRENGTFLEKRINYALDFNYRYFGYKTLENGYLKKIEGAVAERIQHMLMRVSVGIHGRDIVSAIETYELMSKQMFTHASPTLFAAGTKLPQLSSCFLVTMQDDSIRGIYETLRDCVLISKFGGGIGINVHDVRARNSPIRSTNGTASGLEPMLRVFNNAVRHVDQGGKRKGAMAIYLEPWHADVFDFLNMKRNMGSEDKKARDLLFALWIPDLFMRRVKANGVWSLMCPDKCRDLSDAYGERFDELYEKYERDELYVRQIQARDLFKFIIETQVETGTPYMLYKDACNRKSNQQNLGTIKCSNLCAEIVEYSDPDEVAVCNIASICVNKFVDVVDDNGGTYDFERLKHTTKVVVRNLNKIIDVNYYPIEAAKASNLRHRPVGVGVQGLADAFTMLRMPYESAEARLLNQQIAETIYYGALEASNELAQEFGVYDSYEGSPASLGMLQYDMWNKKPSDLWDWSSLKERIKLHGLRNSLLVAYMPTATTAQILGNNESFEPFTNNIYVRRVLAGEFQVINRYLINDLIKLNLYNDDMRNRIIAANGSIQNIATIPRHIRDLYKTVWEMKSKNLINMAIDRGAFIDQSQSFNIFLAKPTYALLTSIHMYAWENGLKTGMYYLRTKPAADAIKFTVDKSSLLKNVDDENLNVESFCRRRQHRSDGTDVCDNCFA</sequence>
<keyword evidence="3" id="KW-0021">Allosteric enzyme</keyword>
<reference evidence="11 12" key="1">
    <citation type="journal article" date="2013" name="Virus Genes">
        <title>The genome of a baculovirus isolated from Hemileuca sp. encodes a serpin ortholog.</title>
        <authorList>
            <person name="Rohrmann G.F."/>
            <person name="Erlandson M.A."/>
            <person name="Theilmann D.A."/>
        </authorList>
    </citation>
    <scope>NUCLEOTIDE SEQUENCE [LARGE SCALE GENOMIC DNA]</scope>
</reference>
<keyword evidence="12" id="KW-1185">Reference proteome</keyword>
<dbReference type="PRINTS" id="PR01183">
    <property type="entry name" value="RIBORDTASEM1"/>
</dbReference>
<dbReference type="Pfam" id="PF00317">
    <property type="entry name" value="Ribonuc_red_lgN"/>
    <property type="match status" value="1"/>
</dbReference>
<evidence type="ECO:0000256" key="7">
    <source>
        <dbReference type="ARBA" id="ARBA00023116"/>
    </source>
</evidence>
<evidence type="ECO:0000256" key="3">
    <source>
        <dbReference type="ARBA" id="ARBA00022533"/>
    </source>
</evidence>
<evidence type="ECO:0000256" key="4">
    <source>
        <dbReference type="ARBA" id="ARBA00022741"/>
    </source>
</evidence>
<dbReference type="Gene3D" id="3.20.70.20">
    <property type="match status" value="1"/>
</dbReference>
<dbReference type="InterPro" id="IPR013346">
    <property type="entry name" value="NrdE_NrdA_C"/>
</dbReference>
<dbReference type="Pfam" id="PF02867">
    <property type="entry name" value="Ribonuc_red_lgC"/>
    <property type="match status" value="1"/>
</dbReference>
<dbReference type="InterPro" id="IPR005144">
    <property type="entry name" value="ATP-cone_dom"/>
</dbReference>
<accession>S5MQL7</accession>
<evidence type="ECO:0000256" key="2">
    <source>
        <dbReference type="ARBA" id="ARBA00012274"/>
    </source>
</evidence>
<dbReference type="InterPro" id="IPR013509">
    <property type="entry name" value="RNR_lsu_N"/>
</dbReference>
<gene>
    <name evidence="11" type="ORF">Hsp137</name>
</gene>
<comment type="similarity">
    <text evidence="1 9">Belongs to the ribonucleoside diphosphate reductase large chain family.</text>
</comment>
<evidence type="ECO:0000256" key="6">
    <source>
        <dbReference type="ARBA" id="ARBA00023002"/>
    </source>
</evidence>
<comment type="function">
    <text evidence="9">Provides the precursors necessary for DNA synthesis. Catalyzes the biosynthesis of deoxyribonucleotides from the corresponding ribonucleotides.</text>
</comment>
<dbReference type="RefSeq" id="YP_008378353.1">
    <property type="nucleotide sequence ID" value="NC_021923.1"/>
</dbReference>
<dbReference type="PANTHER" id="PTHR11573">
    <property type="entry name" value="RIBONUCLEOSIDE-DIPHOSPHATE REDUCTASE LARGE CHAIN"/>
    <property type="match status" value="1"/>
</dbReference>
<dbReference type="GO" id="GO:0009263">
    <property type="term" value="P:deoxyribonucleotide biosynthetic process"/>
    <property type="evidence" value="ECO:0007669"/>
    <property type="project" value="UniProtKB-KW"/>
</dbReference>
<dbReference type="PROSITE" id="PS00089">
    <property type="entry name" value="RIBORED_LARGE"/>
    <property type="match status" value="1"/>
</dbReference>
<organism evidence="11 12">
    <name type="scientific">Hemileuca sp. nucleopolyhedrovirus</name>
    <dbReference type="NCBI Taxonomy" id="1367203"/>
    <lineage>
        <taxon>Viruses</taxon>
        <taxon>Viruses incertae sedis</taxon>
        <taxon>Naldaviricetes</taxon>
        <taxon>Lefavirales</taxon>
        <taxon>Baculoviridae</taxon>
        <taxon>Alphabaculovirus</taxon>
        <taxon>Alphabaculovirus heleucae</taxon>
        <taxon>Hemileuca species nucleopolyhedrovirus</taxon>
    </lineage>
</organism>
<dbReference type="GO" id="GO:0005524">
    <property type="term" value="F:ATP binding"/>
    <property type="evidence" value="ECO:0007669"/>
    <property type="project" value="UniProtKB-UniRule"/>
</dbReference>
<evidence type="ECO:0000256" key="8">
    <source>
        <dbReference type="PROSITE-ProRule" id="PRU00492"/>
    </source>
</evidence>
<dbReference type="PANTHER" id="PTHR11573:SF6">
    <property type="entry name" value="RIBONUCLEOSIDE-DIPHOSPHATE REDUCTASE LARGE SUBUNIT"/>
    <property type="match status" value="1"/>
</dbReference>
<dbReference type="NCBIfam" id="TIGR02506">
    <property type="entry name" value="NrdE_NrdA"/>
    <property type="match status" value="1"/>
</dbReference>
<name>S5MQL7_9ABAC</name>
<evidence type="ECO:0000259" key="10">
    <source>
        <dbReference type="PROSITE" id="PS51161"/>
    </source>
</evidence>
<keyword evidence="7 9" id="KW-0215">Deoxyribonucleotide synthesis</keyword>
<dbReference type="KEGG" id="vg:16489537"/>
<dbReference type="GO" id="GO:0004748">
    <property type="term" value="F:ribonucleoside-diphosphate reductase activity, thioredoxin disulfide as acceptor"/>
    <property type="evidence" value="ECO:0007669"/>
    <property type="project" value="UniProtKB-EC"/>
</dbReference>
<comment type="catalytic activity">
    <reaction evidence="9">
        <text>a 2'-deoxyribonucleoside 5'-diphosphate + [thioredoxin]-disulfide + H2O = a ribonucleoside 5'-diphosphate + [thioredoxin]-dithiol</text>
        <dbReference type="Rhea" id="RHEA:23252"/>
        <dbReference type="Rhea" id="RHEA-COMP:10698"/>
        <dbReference type="Rhea" id="RHEA-COMP:10700"/>
        <dbReference type="ChEBI" id="CHEBI:15377"/>
        <dbReference type="ChEBI" id="CHEBI:29950"/>
        <dbReference type="ChEBI" id="CHEBI:50058"/>
        <dbReference type="ChEBI" id="CHEBI:57930"/>
        <dbReference type="ChEBI" id="CHEBI:73316"/>
        <dbReference type="EC" id="1.17.4.1"/>
    </reaction>
</comment>
<evidence type="ECO:0000313" key="11">
    <source>
        <dbReference type="EMBL" id="AGR56889.1"/>
    </source>
</evidence>
<dbReference type="SUPFAM" id="SSF48168">
    <property type="entry name" value="R1 subunit of ribonucleotide reductase, N-terminal domain"/>
    <property type="match status" value="1"/>
</dbReference>
<proteinExistence type="inferred from homology"/>
<evidence type="ECO:0000313" key="12">
    <source>
        <dbReference type="Proteomes" id="UP000203768"/>
    </source>
</evidence>
<protein>
    <recommendedName>
        <fullName evidence="2 9">Ribonucleoside-diphosphate reductase</fullName>
        <ecNumber evidence="2 9">1.17.4.1</ecNumber>
    </recommendedName>
</protein>
<keyword evidence="6 9" id="KW-0560">Oxidoreductase</keyword>
<dbReference type="Pfam" id="PF03477">
    <property type="entry name" value="ATP-cone"/>
    <property type="match status" value="1"/>
</dbReference>
<keyword evidence="5 8" id="KW-0067">ATP-binding</keyword>
<dbReference type="CDD" id="cd01679">
    <property type="entry name" value="RNR_I"/>
    <property type="match status" value="1"/>
</dbReference>
<dbReference type="InterPro" id="IPR039718">
    <property type="entry name" value="Rrm1"/>
</dbReference>
<feature type="domain" description="ATP-cone" evidence="10">
    <location>
        <begin position="12"/>
        <end position="103"/>
    </location>
</feature>
<dbReference type="SUPFAM" id="SSF51998">
    <property type="entry name" value="PFL-like glycyl radical enzymes"/>
    <property type="match status" value="1"/>
</dbReference>
<dbReference type="GeneID" id="16489537"/>
<dbReference type="OrthoDB" id="2980at10239"/>
<dbReference type="PROSITE" id="PS51161">
    <property type="entry name" value="ATP_CONE"/>
    <property type="match status" value="1"/>
</dbReference>
<dbReference type="EC" id="1.17.4.1" evidence="2 9"/>
<dbReference type="EMBL" id="KF158713">
    <property type="protein sequence ID" value="AGR56889.1"/>
    <property type="molecule type" value="Genomic_DNA"/>
</dbReference>
<dbReference type="InterPro" id="IPR000788">
    <property type="entry name" value="RNR_lg_C"/>
</dbReference>
<keyword evidence="4 8" id="KW-0547">Nucleotide-binding</keyword>
<dbReference type="InterPro" id="IPR008926">
    <property type="entry name" value="RNR_R1-su_N"/>
</dbReference>